<gene>
    <name evidence="1" type="ORF">LCI18_001054</name>
</gene>
<name>A0ACD3YME4_FUSSC</name>
<dbReference type="EMBL" id="CP090030">
    <property type="protein sequence ID" value="UPK90119.1"/>
    <property type="molecule type" value="Genomic_DNA"/>
</dbReference>
<evidence type="ECO:0000313" key="1">
    <source>
        <dbReference type="EMBL" id="UPK90119.1"/>
    </source>
</evidence>
<proteinExistence type="predicted"/>
<accession>A0ACD3YME4</accession>
<organism evidence="1 2">
    <name type="scientific">Fusarium solani subsp. cucurbitae</name>
    <name type="common">Neocosmosporum cucurbitae</name>
    <dbReference type="NCBI Taxonomy" id="2747967"/>
    <lineage>
        <taxon>Eukaryota</taxon>
        <taxon>Fungi</taxon>
        <taxon>Dikarya</taxon>
        <taxon>Ascomycota</taxon>
        <taxon>Pezizomycotina</taxon>
        <taxon>Sordariomycetes</taxon>
        <taxon>Hypocreomycetidae</taxon>
        <taxon>Hypocreales</taxon>
        <taxon>Nectriaceae</taxon>
        <taxon>Fusarium</taxon>
        <taxon>Fusarium solani species complex</taxon>
    </lineage>
</organism>
<sequence>MGHRKHASHPRKRTRCITCKIRRVRCDEQKPSCNRCLSTGRKCDGYANKSTELLSPPPSVNSPSSEIRLPRRNATTPMTLGLLLPRRNDQELRSYRFFLDVTASEFAGIFDADFWLTNIPRTCHSDSAIWHAVVSLGAAHQGCQAPRPSAIFMDALEERWRVLIARVLFTYLCSIQDLHSQSGVHLASAKSLLRELQNSNPIQSKLNATRVNQSKVPEYLTASSVSYKAVLSIIASLELQSQALNNRNANEAPELLRDVYRLERHRRPLRVLEERFNRCSMR</sequence>
<keyword evidence="2" id="KW-1185">Reference proteome</keyword>
<reference evidence="1" key="1">
    <citation type="submission" date="2021-11" db="EMBL/GenBank/DDBJ databases">
        <title>Fusarium solani-melongenae Genome sequencing and assembly.</title>
        <authorList>
            <person name="Xie S."/>
            <person name="Huang L."/>
            <person name="Zhang X."/>
        </authorList>
    </citation>
    <scope>NUCLEOTIDE SEQUENCE</scope>
    <source>
        <strain evidence="1">CRI 24-3</strain>
    </source>
</reference>
<protein>
    <submittedName>
        <fullName evidence="1">Uncharacterized protein</fullName>
    </submittedName>
</protein>
<evidence type="ECO:0000313" key="2">
    <source>
        <dbReference type="Proteomes" id="UP000830768"/>
    </source>
</evidence>
<dbReference type="Proteomes" id="UP000830768">
    <property type="component" value="Chromosome 1"/>
</dbReference>